<dbReference type="Pfam" id="PF00156">
    <property type="entry name" value="Pribosyltran"/>
    <property type="match status" value="1"/>
</dbReference>
<name>A0A0D3JWS7_EMIH1</name>
<dbReference type="InterPro" id="IPR029057">
    <property type="entry name" value="PRTase-like"/>
</dbReference>
<dbReference type="SUPFAM" id="SSF53271">
    <property type="entry name" value="PRTase-like"/>
    <property type="match status" value="1"/>
</dbReference>
<dbReference type="RefSeq" id="XP_005793635.1">
    <property type="nucleotide sequence ID" value="XM_005793578.1"/>
</dbReference>
<dbReference type="PaxDb" id="2903-EOD27962"/>
<dbReference type="EnsemblProtists" id="EOD41206">
    <property type="protein sequence ID" value="EOD41206"/>
    <property type="gene ID" value="EMIHUDRAFT_199447"/>
</dbReference>
<protein>
    <recommendedName>
        <fullName evidence="1">Phosphoribosyltransferase domain-containing protein</fullName>
    </recommendedName>
</protein>
<dbReference type="Gene3D" id="3.40.50.2020">
    <property type="match status" value="1"/>
</dbReference>
<dbReference type="AlphaFoldDB" id="A0A0D3JWS7"/>
<dbReference type="CDD" id="cd06223">
    <property type="entry name" value="PRTases_typeI"/>
    <property type="match status" value="1"/>
</dbReference>
<dbReference type="GeneID" id="17286476"/>
<dbReference type="InterPro" id="IPR000836">
    <property type="entry name" value="PRTase_dom"/>
</dbReference>
<dbReference type="PANTHER" id="PTHR43218:SF1">
    <property type="entry name" value="PHOSPHORIBOSYLTRANSFERASE"/>
    <property type="match status" value="1"/>
</dbReference>
<dbReference type="Proteomes" id="UP000013827">
    <property type="component" value="Unassembled WGS sequence"/>
</dbReference>
<dbReference type="HOGENOM" id="CLU_073912_0_1_1"/>
<proteinExistence type="predicted"/>
<dbReference type="eggNOG" id="ENOG502STN0">
    <property type="taxonomic scope" value="Eukaryota"/>
</dbReference>
<evidence type="ECO:0000313" key="2">
    <source>
        <dbReference type="EnsemblProtists" id="EOD27962"/>
    </source>
</evidence>
<dbReference type="RefSeq" id="XP_005780391.1">
    <property type="nucleotide sequence ID" value="XM_005780334.1"/>
</dbReference>
<reference evidence="3" key="1">
    <citation type="journal article" date="2013" name="Nature">
        <title>Pan genome of the phytoplankton Emiliania underpins its global distribution.</title>
        <authorList>
            <person name="Read B.A."/>
            <person name="Kegel J."/>
            <person name="Klute M.J."/>
            <person name="Kuo A."/>
            <person name="Lefebvre S.C."/>
            <person name="Maumus F."/>
            <person name="Mayer C."/>
            <person name="Miller J."/>
            <person name="Monier A."/>
            <person name="Salamov A."/>
            <person name="Young J."/>
            <person name="Aguilar M."/>
            <person name="Claverie J.M."/>
            <person name="Frickenhaus S."/>
            <person name="Gonzalez K."/>
            <person name="Herman E.K."/>
            <person name="Lin Y.C."/>
            <person name="Napier J."/>
            <person name="Ogata H."/>
            <person name="Sarno A.F."/>
            <person name="Shmutz J."/>
            <person name="Schroeder D."/>
            <person name="de Vargas C."/>
            <person name="Verret F."/>
            <person name="von Dassow P."/>
            <person name="Valentin K."/>
            <person name="Van de Peer Y."/>
            <person name="Wheeler G."/>
            <person name="Dacks J.B."/>
            <person name="Delwiche C.F."/>
            <person name="Dyhrman S.T."/>
            <person name="Glockner G."/>
            <person name="John U."/>
            <person name="Richards T."/>
            <person name="Worden A.Z."/>
            <person name="Zhang X."/>
            <person name="Grigoriev I.V."/>
            <person name="Allen A.E."/>
            <person name="Bidle K."/>
            <person name="Borodovsky M."/>
            <person name="Bowler C."/>
            <person name="Brownlee C."/>
            <person name="Cock J.M."/>
            <person name="Elias M."/>
            <person name="Gladyshev V.N."/>
            <person name="Groth M."/>
            <person name="Guda C."/>
            <person name="Hadaegh A."/>
            <person name="Iglesias-Rodriguez M.D."/>
            <person name="Jenkins J."/>
            <person name="Jones B.M."/>
            <person name="Lawson T."/>
            <person name="Leese F."/>
            <person name="Lindquist E."/>
            <person name="Lobanov A."/>
            <person name="Lomsadze A."/>
            <person name="Malik S.B."/>
            <person name="Marsh M.E."/>
            <person name="Mackinder L."/>
            <person name="Mock T."/>
            <person name="Mueller-Roeber B."/>
            <person name="Pagarete A."/>
            <person name="Parker M."/>
            <person name="Probert I."/>
            <person name="Quesneville H."/>
            <person name="Raines C."/>
            <person name="Rensing S.A."/>
            <person name="Riano-Pachon D.M."/>
            <person name="Richier S."/>
            <person name="Rokitta S."/>
            <person name="Shiraiwa Y."/>
            <person name="Soanes D.M."/>
            <person name="van der Giezen M."/>
            <person name="Wahlund T.M."/>
            <person name="Williams B."/>
            <person name="Wilson W."/>
            <person name="Wolfe G."/>
            <person name="Wurch L.L."/>
        </authorList>
    </citation>
    <scope>NUCLEOTIDE SEQUENCE</scope>
</reference>
<organism evidence="2 3">
    <name type="scientific">Emiliania huxleyi (strain CCMP1516)</name>
    <dbReference type="NCBI Taxonomy" id="280463"/>
    <lineage>
        <taxon>Eukaryota</taxon>
        <taxon>Haptista</taxon>
        <taxon>Haptophyta</taxon>
        <taxon>Prymnesiophyceae</taxon>
        <taxon>Isochrysidales</taxon>
        <taxon>Noelaerhabdaceae</taxon>
        <taxon>Emiliania</taxon>
    </lineage>
</organism>
<dbReference type="PANTHER" id="PTHR43218">
    <property type="entry name" value="PHOSPHORIBOSYLTRANSFERASE-RELATED"/>
    <property type="match status" value="1"/>
</dbReference>
<dbReference type="EnsemblProtists" id="EOD27962">
    <property type="protein sequence ID" value="EOD27962"/>
    <property type="gene ID" value="EMIHUDRAFT_235436"/>
</dbReference>
<sequence length="228" mass="23761">MGHLLSFFAASPAPAPSLIAGRVVGKYTAAAGSQTVDLDIVALNDELAISLLMTIDESFSFLRTAGAELARKLQAAAGPIEMVCSAATLGIAVGQLVAISFGLDRQVVLQKTQKIHLQGDRSLSEALSSITTGTPQKLLLDKRHLHLVAGKRVVFVDDVISSGGSCAAALRLLRAAGATVVGVGAILVEGQGWRKQLGEADAALVSNLGTIPLFRPQADGHWAEDWNC</sequence>
<dbReference type="KEGG" id="ehx:EMIHUDRAFT_235436"/>
<evidence type="ECO:0000259" key="1">
    <source>
        <dbReference type="Pfam" id="PF00156"/>
    </source>
</evidence>
<feature type="domain" description="Phosphoribosyltransferase" evidence="1">
    <location>
        <begin position="82"/>
        <end position="195"/>
    </location>
</feature>
<keyword evidence="3" id="KW-1185">Reference proteome</keyword>
<dbReference type="GeneID" id="17273508"/>
<evidence type="ECO:0000313" key="3">
    <source>
        <dbReference type="Proteomes" id="UP000013827"/>
    </source>
</evidence>
<accession>A0A0D3JWS7</accession>
<reference evidence="2" key="2">
    <citation type="submission" date="2024-10" db="UniProtKB">
        <authorList>
            <consortium name="EnsemblProtists"/>
        </authorList>
    </citation>
    <scope>IDENTIFICATION</scope>
</reference>
<dbReference type="KEGG" id="ehx:EMIHUDRAFT_199447"/>
<dbReference type="OMA" id="SERWRQP"/>